<dbReference type="RefSeq" id="WP_136864156.1">
    <property type="nucleotide sequence ID" value="NZ_SWCJ01000012.1"/>
</dbReference>
<dbReference type="InterPro" id="IPR010373">
    <property type="entry name" value="DUF968"/>
</dbReference>
<evidence type="ECO:0000313" key="2">
    <source>
        <dbReference type="Proteomes" id="UP000305675"/>
    </source>
</evidence>
<sequence>MQLGDTLARLSVLPVVQGSMAEGRQSQSMRHGKCAVNNSDCAGELVWSERHQLPLCWHHDNHDSDDEVMAAAKLWGHKWMSNTVGRLDPMACQTIVWLLSIGCAELIRPDLISVATGVVNAPVSRVNGLRGQMDTDDRYRVGELDRLVMRIGEQRQLVEFEVEPETPNALMLRPKYLTWENDKYRRWVKQLPCVVCDQQADDPHHIIDVGLGCMGGKPHDLLTIPLCRVHHNELHDNRKRWEQQHGSQIEHVLATINNAMALGVIG</sequence>
<dbReference type="Pfam" id="PF06147">
    <property type="entry name" value="DUF968"/>
    <property type="match status" value="1"/>
</dbReference>
<dbReference type="AlphaFoldDB" id="A0A4U1BN49"/>
<gene>
    <name evidence="1" type="ORF">FCL42_14550</name>
</gene>
<dbReference type="OrthoDB" id="6700725at2"/>
<dbReference type="EMBL" id="SWCJ01000012">
    <property type="protein sequence ID" value="TKB53289.1"/>
    <property type="molecule type" value="Genomic_DNA"/>
</dbReference>
<name>A0A4U1BN49_9GAMM</name>
<evidence type="ECO:0000313" key="1">
    <source>
        <dbReference type="EMBL" id="TKB53289.1"/>
    </source>
</evidence>
<organism evidence="1 2">
    <name type="scientific">Ferrimonas aestuarii</name>
    <dbReference type="NCBI Taxonomy" id="2569539"/>
    <lineage>
        <taxon>Bacteria</taxon>
        <taxon>Pseudomonadati</taxon>
        <taxon>Pseudomonadota</taxon>
        <taxon>Gammaproteobacteria</taxon>
        <taxon>Alteromonadales</taxon>
        <taxon>Ferrimonadaceae</taxon>
        <taxon>Ferrimonas</taxon>
    </lineage>
</organism>
<reference evidence="1 2" key="1">
    <citation type="submission" date="2019-04" db="EMBL/GenBank/DDBJ databases">
        <authorList>
            <person name="Hwang J.C."/>
        </authorList>
    </citation>
    <scope>NUCLEOTIDE SEQUENCE [LARGE SCALE GENOMIC DNA]</scope>
    <source>
        <strain evidence="1 2">IMCC35002</strain>
    </source>
</reference>
<proteinExistence type="predicted"/>
<protein>
    <submittedName>
        <fullName evidence="1">DUF968 domain-containing protein</fullName>
    </submittedName>
</protein>
<dbReference type="Proteomes" id="UP000305675">
    <property type="component" value="Unassembled WGS sequence"/>
</dbReference>
<keyword evidence="2" id="KW-1185">Reference proteome</keyword>
<comment type="caution">
    <text evidence="1">The sequence shown here is derived from an EMBL/GenBank/DDBJ whole genome shotgun (WGS) entry which is preliminary data.</text>
</comment>
<accession>A0A4U1BN49</accession>